<keyword evidence="1" id="KW-0472">Membrane</keyword>
<dbReference type="Proteomes" id="UP000426444">
    <property type="component" value="Chromosome"/>
</dbReference>
<dbReference type="PANTHER" id="PTHR36443:SF1">
    <property type="entry name" value="BSR5223 PROTEIN"/>
    <property type="match status" value="1"/>
</dbReference>
<dbReference type="AlphaFoldDB" id="A0A6I6DG86"/>
<evidence type="ECO:0000313" key="3">
    <source>
        <dbReference type="Proteomes" id="UP000426444"/>
    </source>
</evidence>
<gene>
    <name evidence="2" type="ORF">SYNTR_1319</name>
</gene>
<dbReference type="InterPro" id="IPR021320">
    <property type="entry name" value="DUF2905"/>
</dbReference>
<reference evidence="3" key="1">
    <citation type="journal article" date="2019" name="Microbiology">
        <title>Complete Genome Sequence of an Uncultured Bacterium of the Candidate Phylum Bipolaricaulota.</title>
        <authorList>
            <person name="Kadnikov V.V."/>
            <person name="Mardanov A.V."/>
            <person name="Beletsky A.V."/>
            <person name="Frank Y.A."/>
            <person name="Karnachuk O.V."/>
            <person name="Ravin N.V."/>
        </authorList>
    </citation>
    <scope>NUCLEOTIDE SEQUENCE [LARGE SCALE GENOMIC DNA]</scope>
</reference>
<dbReference type="PANTHER" id="PTHR36443">
    <property type="entry name" value="BSR5223 PROTEIN"/>
    <property type="match status" value="1"/>
</dbReference>
<keyword evidence="1" id="KW-0812">Transmembrane</keyword>
<feature type="transmembrane region" description="Helical" evidence="1">
    <location>
        <begin position="6"/>
        <end position="27"/>
    </location>
</feature>
<protein>
    <recommendedName>
        <fullName evidence="4">DUF2905 domain-containing protein</fullName>
    </recommendedName>
</protein>
<sequence>MHLEGLAKLLITIGFLIILMGGMIFILSKLGGAGFKMPGDILIKRENFTFFFPLTTFLILSIVLSILLNIFFRR</sequence>
<dbReference type="EMBL" id="CP046457">
    <property type="protein sequence ID" value="QGT99912.1"/>
    <property type="molecule type" value="Genomic_DNA"/>
</dbReference>
<keyword evidence="1" id="KW-1133">Transmembrane helix</keyword>
<feature type="transmembrane region" description="Helical" evidence="1">
    <location>
        <begin position="48"/>
        <end position="72"/>
    </location>
</feature>
<evidence type="ECO:0000313" key="2">
    <source>
        <dbReference type="EMBL" id="QGT99912.1"/>
    </source>
</evidence>
<name>A0A6I6DG86_9FIRM</name>
<dbReference type="KEGG" id="salq:SYNTR_1319"/>
<keyword evidence="3" id="KW-1185">Reference proteome</keyword>
<evidence type="ECO:0000256" key="1">
    <source>
        <dbReference type="SAM" id="Phobius"/>
    </source>
</evidence>
<evidence type="ECO:0008006" key="4">
    <source>
        <dbReference type="Google" id="ProtNLM"/>
    </source>
</evidence>
<proteinExistence type="predicted"/>
<organism evidence="2 3">
    <name type="scientific">Candidatus Syntrophocurvum alkaliphilum</name>
    <dbReference type="NCBI Taxonomy" id="2293317"/>
    <lineage>
        <taxon>Bacteria</taxon>
        <taxon>Bacillati</taxon>
        <taxon>Bacillota</taxon>
        <taxon>Clostridia</taxon>
        <taxon>Eubacteriales</taxon>
        <taxon>Syntrophomonadaceae</taxon>
        <taxon>Candidatus Syntrophocurvum</taxon>
    </lineage>
</organism>
<dbReference type="Pfam" id="PF11146">
    <property type="entry name" value="DUF2905"/>
    <property type="match status" value="1"/>
</dbReference>
<accession>A0A6I6DG86</accession>